<name>A0A0B0MZV4_GOSAR</name>
<sequence>MEDMDIDSLVDIPDTPDRLSSRRMHGVHRVGNLYVADHVGGSNSASLDRLRGRDRVAAENGQNRKRYRHPQKLSGGFDETEHRKNTIVLSPMEKARENAPLSRKTTMERSRNSIREQYMDIGKAPFSKLPSKSSGSGKDHAMVNLTGRNMHKPEMEFPQGGSENCSAGGKNEGNIPRNGGSYIYNSSSNSATSRNNFKGKEKINDIGFEGVGSVTDHAKGVDLSCGSPLRLDKQLPAYQNVVSPRATAKRRLVRNGCISPQNIAIRAKQFNEQSQNSFKSEQNFGNAASNNPCMDISEIIAGDNNYGKGKGVAHPRVSMDQDINCISLSGSAVNNGEAIGTNGDSIRDECFEEKGGWRSAHNRSKNAEHAASHCFSRFKNVGCHVSQQNENKVVKRNDASRGSNKIPSGCLENCDATETAPVIFSKFNQKSEPSHAENLLSKRQTKHVLSSGNSGESSRVIPNDTDIVFRGSSCGSSSLGSSRINTGRHLNVSDLDELSEMRGTNVDANHGDCVNDEESEARARQVEADEILARELQEQLYHEVSIYGNNEIDENIARALQQEEDTFPSPSNRSIHETQQLLNLCLNYWKHAIQGARISDLKSRRDLVLVILPLRMVNEQGYTTTLSCLQNLVWLAKAVNSVVPEDLEPNPGFVRDREYRWEVWRATRPRGPTRQSRTQSSVRTSQNSSNRRGRGSTRQSHTRSPLRTSQNSSNRRGVRARFPSSARVPRLRNRVLSQSRAVSSRARNFHFPLDMDLDMRLDILEAMEAAIGDDDDIAGHIFRVHNDFNNGDYERFLTLDDNNHQHTGASLHRINSLPLSKVQTDNFEEVCAICLETPANGETIRHLPCLHKFHKDCIDPWLSRKTSCPVCKSSIN</sequence>
<dbReference type="SMART" id="SM00744">
    <property type="entry name" value="RINGv"/>
    <property type="match status" value="1"/>
</dbReference>
<feature type="region of interest" description="Disordered" evidence="5">
    <location>
        <begin position="57"/>
        <end position="78"/>
    </location>
</feature>
<protein>
    <submittedName>
        <fullName evidence="7">E3 ubiquitin-protein ligase SDIR1-like protein</fullName>
    </submittedName>
</protein>
<dbReference type="SUPFAM" id="SSF57850">
    <property type="entry name" value="RING/U-box"/>
    <property type="match status" value="1"/>
</dbReference>
<feature type="compositionally biased region" description="Low complexity" evidence="5">
    <location>
        <begin position="673"/>
        <end position="690"/>
    </location>
</feature>
<evidence type="ECO:0000256" key="5">
    <source>
        <dbReference type="SAM" id="MobiDB-lite"/>
    </source>
</evidence>
<evidence type="ECO:0000256" key="4">
    <source>
        <dbReference type="PROSITE-ProRule" id="PRU00175"/>
    </source>
</evidence>
<feature type="region of interest" description="Disordered" evidence="5">
    <location>
        <begin position="153"/>
        <end position="181"/>
    </location>
</feature>
<dbReference type="GO" id="GO:0005634">
    <property type="term" value="C:nucleus"/>
    <property type="evidence" value="ECO:0007669"/>
    <property type="project" value="TreeGrafter"/>
</dbReference>
<evidence type="ECO:0000256" key="3">
    <source>
        <dbReference type="ARBA" id="ARBA00022833"/>
    </source>
</evidence>
<dbReference type="InterPro" id="IPR013083">
    <property type="entry name" value="Znf_RING/FYVE/PHD"/>
</dbReference>
<comment type="caution">
    <text evidence="7">The sequence shown here is derived from an EMBL/GenBank/DDBJ whole genome shotgun (WGS) entry which is preliminary data.</text>
</comment>
<dbReference type="Gene3D" id="3.30.40.10">
    <property type="entry name" value="Zinc/RING finger domain, C3HC4 (zinc finger)"/>
    <property type="match status" value="1"/>
</dbReference>
<accession>A0A0B0MZV4</accession>
<keyword evidence="8" id="KW-1185">Reference proteome</keyword>
<dbReference type="PANTHER" id="PTHR45931">
    <property type="entry name" value="SI:CH211-59O9.10"/>
    <property type="match status" value="1"/>
</dbReference>
<dbReference type="SMART" id="SM00184">
    <property type="entry name" value="RING"/>
    <property type="match status" value="1"/>
</dbReference>
<feature type="region of interest" description="Disordered" evidence="5">
    <location>
        <begin position="668"/>
        <end position="730"/>
    </location>
</feature>
<gene>
    <name evidence="7" type="ORF">F383_05771</name>
</gene>
<dbReference type="InterPro" id="IPR011016">
    <property type="entry name" value="Znf_RING-CH"/>
</dbReference>
<dbReference type="InterPro" id="IPR051834">
    <property type="entry name" value="RING_finger_E3_ligase"/>
</dbReference>
<keyword evidence="3" id="KW-0862">Zinc</keyword>
<feature type="region of interest" description="Disordered" evidence="5">
    <location>
        <begin position="429"/>
        <end position="462"/>
    </location>
</feature>
<dbReference type="InterPro" id="IPR001841">
    <property type="entry name" value="Znf_RING"/>
</dbReference>
<feature type="domain" description="RING-type" evidence="6">
    <location>
        <begin position="831"/>
        <end position="872"/>
    </location>
</feature>
<proteinExistence type="predicted"/>
<reference evidence="8" key="1">
    <citation type="submission" date="2014-09" db="EMBL/GenBank/DDBJ databases">
        <authorList>
            <person name="Mudge J."/>
            <person name="Ramaraj T."/>
            <person name="Lindquist I.E."/>
            <person name="Bharti A.K."/>
            <person name="Sundararajan A."/>
            <person name="Cameron C.T."/>
            <person name="Woodward J.E."/>
            <person name="May G.D."/>
            <person name="Brubaker C."/>
            <person name="Broadhvest J."/>
            <person name="Wilkins T.A."/>
        </authorList>
    </citation>
    <scope>NUCLEOTIDE SEQUENCE</scope>
    <source>
        <strain evidence="8">cv. AKA8401</strain>
    </source>
</reference>
<keyword evidence="1" id="KW-0479">Metal-binding</keyword>
<evidence type="ECO:0000313" key="7">
    <source>
        <dbReference type="EMBL" id="KHG04456.1"/>
    </source>
</evidence>
<dbReference type="GO" id="GO:0061630">
    <property type="term" value="F:ubiquitin protein ligase activity"/>
    <property type="evidence" value="ECO:0007669"/>
    <property type="project" value="TreeGrafter"/>
</dbReference>
<dbReference type="FunFam" id="3.30.40.10:FF:000594">
    <property type="entry name" value="RING/U-box superfamily protein"/>
    <property type="match status" value="1"/>
</dbReference>
<feature type="compositionally biased region" description="Polar residues" evidence="5">
    <location>
        <begin position="702"/>
        <end position="715"/>
    </location>
</feature>
<organism evidence="7 8">
    <name type="scientific">Gossypium arboreum</name>
    <name type="common">Tree cotton</name>
    <name type="synonym">Gossypium nanking</name>
    <dbReference type="NCBI Taxonomy" id="29729"/>
    <lineage>
        <taxon>Eukaryota</taxon>
        <taxon>Viridiplantae</taxon>
        <taxon>Streptophyta</taxon>
        <taxon>Embryophyta</taxon>
        <taxon>Tracheophyta</taxon>
        <taxon>Spermatophyta</taxon>
        <taxon>Magnoliopsida</taxon>
        <taxon>eudicotyledons</taxon>
        <taxon>Gunneridae</taxon>
        <taxon>Pentapetalae</taxon>
        <taxon>rosids</taxon>
        <taxon>malvids</taxon>
        <taxon>Malvales</taxon>
        <taxon>Malvaceae</taxon>
        <taxon>Malvoideae</taxon>
        <taxon>Gossypium</taxon>
    </lineage>
</organism>
<feature type="compositionally biased region" description="Polar residues" evidence="5">
    <location>
        <begin position="447"/>
        <end position="457"/>
    </location>
</feature>
<dbReference type="PANTHER" id="PTHR45931:SF25">
    <property type="entry name" value="E3 UBIQUITIN-PROTEIN LIGASE RLIM-LIKE ISOFORM X1"/>
    <property type="match status" value="1"/>
</dbReference>
<dbReference type="PROSITE" id="PS50089">
    <property type="entry name" value="ZF_RING_2"/>
    <property type="match status" value="1"/>
</dbReference>
<dbReference type="Pfam" id="PF13639">
    <property type="entry name" value="zf-RING_2"/>
    <property type="match status" value="1"/>
</dbReference>
<dbReference type="Proteomes" id="UP000032142">
    <property type="component" value="Unassembled WGS sequence"/>
</dbReference>
<dbReference type="GO" id="GO:0008270">
    <property type="term" value="F:zinc ion binding"/>
    <property type="evidence" value="ECO:0007669"/>
    <property type="project" value="UniProtKB-KW"/>
</dbReference>
<evidence type="ECO:0000313" key="8">
    <source>
        <dbReference type="Proteomes" id="UP000032142"/>
    </source>
</evidence>
<evidence type="ECO:0000256" key="2">
    <source>
        <dbReference type="ARBA" id="ARBA00022771"/>
    </source>
</evidence>
<dbReference type="AlphaFoldDB" id="A0A0B0MZV4"/>
<keyword evidence="2 4" id="KW-0863">Zinc-finger</keyword>
<dbReference type="CDD" id="cd16454">
    <property type="entry name" value="RING-H2_PA-TM-RING"/>
    <property type="match status" value="1"/>
</dbReference>
<evidence type="ECO:0000256" key="1">
    <source>
        <dbReference type="ARBA" id="ARBA00022723"/>
    </source>
</evidence>
<dbReference type="EMBL" id="JRRC01411883">
    <property type="protein sequence ID" value="KHG04456.1"/>
    <property type="molecule type" value="Genomic_DNA"/>
</dbReference>
<dbReference type="GO" id="GO:0006511">
    <property type="term" value="P:ubiquitin-dependent protein catabolic process"/>
    <property type="evidence" value="ECO:0007669"/>
    <property type="project" value="TreeGrafter"/>
</dbReference>
<evidence type="ECO:0000259" key="6">
    <source>
        <dbReference type="PROSITE" id="PS50089"/>
    </source>
</evidence>